<dbReference type="InterPro" id="IPR003959">
    <property type="entry name" value="ATPase_AAA_core"/>
</dbReference>
<feature type="region of interest" description="Disordered" evidence="1">
    <location>
        <begin position="589"/>
        <end position="640"/>
    </location>
</feature>
<dbReference type="InterPro" id="IPR003960">
    <property type="entry name" value="ATPase_AAA_CS"/>
</dbReference>
<dbReference type="InterPro" id="IPR050168">
    <property type="entry name" value="AAA_ATPase_domain"/>
</dbReference>
<dbReference type="SMART" id="SM00382">
    <property type="entry name" value="AAA"/>
    <property type="match status" value="2"/>
</dbReference>
<feature type="region of interest" description="Disordered" evidence="1">
    <location>
        <begin position="392"/>
        <end position="413"/>
    </location>
</feature>
<evidence type="ECO:0000313" key="3">
    <source>
        <dbReference type="EMBL" id="CBJ26360.1"/>
    </source>
</evidence>
<accession>D7FX27</accession>
<evidence type="ECO:0000259" key="2">
    <source>
        <dbReference type="SMART" id="SM00382"/>
    </source>
</evidence>
<evidence type="ECO:0000256" key="1">
    <source>
        <dbReference type="SAM" id="MobiDB-lite"/>
    </source>
</evidence>
<dbReference type="PROSITE" id="PS00674">
    <property type="entry name" value="AAA"/>
    <property type="match status" value="1"/>
</dbReference>
<dbReference type="SUPFAM" id="SSF52540">
    <property type="entry name" value="P-loop containing nucleoside triphosphate hydrolases"/>
    <property type="match status" value="2"/>
</dbReference>
<dbReference type="OrthoDB" id="10387319at2759"/>
<gene>
    <name evidence="3" type="ORF">Esi_0032_0068</name>
</gene>
<dbReference type="EMBL" id="FN649729">
    <property type="protein sequence ID" value="CBJ26360.1"/>
    <property type="molecule type" value="Genomic_DNA"/>
</dbReference>
<feature type="region of interest" description="Disordered" evidence="1">
    <location>
        <begin position="719"/>
        <end position="741"/>
    </location>
</feature>
<feature type="region of interest" description="Disordered" evidence="1">
    <location>
        <begin position="886"/>
        <end position="908"/>
    </location>
</feature>
<feature type="domain" description="AAA+ ATPase" evidence="2">
    <location>
        <begin position="347"/>
        <end position="535"/>
    </location>
</feature>
<dbReference type="EMBL" id="FN648509">
    <property type="protein sequence ID" value="CBJ26360.1"/>
    <property type="molecule type" value="Genomic_DNA"/>
</dbReference>
<reference evidence="3 4" key="1">
    <citation type="journal article" date="2010" name="Nature">
        <title>The Ectocarpus genome and the independent evolution of multicellularity in brown algae.</title>
        <authorList>
            <person name="Cock J.M."/>
            <person name="Sterck L."/>
            <person name="Rouze P."/>
            <person name="Scornet D."/>
            <person name="Allen A.E."/>
            <person name="Amoutzias G."/>
            <person name="Anthouard V."/>
            <person name="Artiguenave F."/>
            <person name="Aury J.M."/>
            <person name="Badger J.H."/>
            <person name="Beszteri B."/>
            <person name="Billiau K."/>
            <person name="Bonnet E."/>
            <person name="Bothwell J.H."/>
            <person name="Bowler C."/>
            <person name="Boyen C."/>
            <person name="Brownlee C."/>
            <person name="Carrano C.J."/>
            <person name="Charrier B."/>
            <person name="Cho G.Y."/>
            <person name="Coelho S.M."/>
            <person name="Collen J."/>
            <person name="Corre E."/>
            <person name="Da Silva C."/>
            <person name="Delage L."/>
            <person name="Delaroque N."/>
            <person name="Dittami S.M."/>
            <person name="Doulbeau S."/>
            <person name="Elias M."/>
            <person name="Farnham G."/>
            <person name="Gachon C.M."/>
            <person name="Gschloessl B."/>
            <person name="Heesch S."/>
            <person name="Jabbari K."/>
            <person name="Jubin C."/>
            <person name="Kawai H."/>
            <person name="Kimura K."/>
            <person name="Kloareg B."/>
            <person name="Kupper F.C."/>
            <person name="Lang D."/>
            <person name="Le Bail A."/>
            <person name="Leblanc C."/>
            <person name="Lerouge P."/>
            <person name="Lohr M."/>
            <person name="Lopez P.J."/>
            <person name="Martens C."/>
            <person name="Maumus F."/>
            <person name="Michel G."/>
            <person name="Miranda-Saavedra D."/>
            <person name="Morales J."/>
            <person name="Moreau H."/>
            <person name="Motomura T."/>
            <person name="Nagasato C."/>
            <person name="Napoli C.A."/>
            <person name="Nelson D.R."/>
            <person name="Nyvall-Collen P."/>
            <person name="Peters A.F."/>
            <person name="Pommier C."/>
            <person name="Potin P."/>
            <person name="Poulain J."/>
            <person name="Quesneville H."/>
            <person name="Read B."/>
            <person name="Rensing S.A."/>
            <person name="Ritter A."/>
            <person name="Rousvoal S."/>
            <person name="Samanta M."/>
            <person name="Samson G."/>
            <person name="Schroeder D.C."/>
            <person name="Segurens B."/>
            <person name="Strittmatter M."/>
            <person name="Tonon T."/>
            <person name="Tregear J.W."/>
            <person name="Valentin K."/>
            <person name="von Dassow P."/>
            <person name="Yamagishi T."/>
            <person name="Van de Peer Y."/>
            <person name="Wincker P."/>
        </authorList>
    </citation>
    <scope>NUCLEOTIDE SEQUENCE [LARGE SCALE GENOMIC DNA]</scope>
    <source>
        <strain evidence="4">Ec32 / CCAP1310/4</strain>
    </source>
</reference>
<feature type="region of interest" description="Disordered" evidence="1">
    <location>
        <begin position="47"/>
        <end position="92"/>
    </location>
</feature>
<dbReference type="InterPro" id="IPR003593">
    <property type="entry name" value="AAA+_ATPase"/>
</dbReference>
<dbReference type="Gene3D" id="1.10.8.60">
    <property type="match status" value="1"/>
</dbReference>
<dbReference type="Pfam" id="PF17862">
    <property type="entry name" value="AAA_lid_3"/>
    <property type="match status" value="1"/>
</dbReference>
<dbReference type="InterPro" id="IPR041569">
    <property type="entry name" value="AAA_lid_3"/>
</dbReference>
<feature type="compositionally biased region" description="Basic and acidic residues" evidence="1">
    <location>
        <begin position="590"/>
        <end position="630"/>
    </location>
</feature>
<feature type="compositionally biased region" description="Gly residues" evidence="1">
    <location>
        <begin position="886"/>
        <end position="897"/>
    </location>
</feature>
<dbReference type="STRING" id="2880.D7FX27"/>
<dbReference type="InterPro" id="IPR027417">
    <property type="entry name" value="P-loop_NTPase"/>
</dbReference>
<dbReference type="PANTHER" id="PTHR23077">
    <property type="entry name" value="AAA-FAMILY ATPASE"/>
    <property type="match status" value="1"/>
</dbReference>
<sequence>MLLLAFPSSEGSSCCLGSGDWPLDPHEILVHPQDLEHLRVPGFGYVAVNRNNGSGDADSSRSKGGRRRRSAAKVEHSNTAAQEEEEEEERQKPLAYCRAVPDDSLAPGETRAPAWLLSAAGVQPRQHLSISRPSEVQEAENLAVPLGGDDQQQHHLPRVRVGLALEHRQGEEDASAGNRPSPAGNGIISQNVRSGGYVSKCDSRAIARRVSGCMVRDGSLLAAEVLGETVLMRVMGISCGNDDGGDASPVKRPLIINSGTKVALVGPQEQERSRSSPVSWDGQPVSPGGEQSRRRRPRRRPQQQATKGCTETWARQAPGLEAALSELRALVLLSVGGSSGGAWSGVLPAGVALCGPSGVGKTLSLDLLAEDLSENHGVHVIRLLGPQILAGSGQGGRGGGGGGGGTRASAASSPLQGPLGLALSEARARAPSVLVFDELDALFDACGGGDEGGDTAPLGEGARANAALLEALDRASAIKGVAVLGATRRSPGGKGGAGWVGLEEGEGGGGDGAALPAAFRKPGRFDRCVAIGPPTQAQREGILSMVLSTVAGAAELELEPLSTALQARPIAGSPPDEMSSGKPVVIASRDAPDLEPEREPRTIFADKDDARGGRGEGRGSSGRAERKTEDSNSESTEAGAAAAAIAEEWAKRLSSLTPGMVGGDLERLVRTARARSLQRGRDLAGQQTTQPSPPRFLMWEDVMAAVAITVPRSLQGLDVASAGSGGEGGGGGGGGSGRGPTWRSVGGFSKAKRRLQRLVQWPWLHPEAFARMGVSAPAGALLYGPSGCGKSLVAQVLATECLANFLWVRSSELLSRYLGETEAKLRALFSRARAAAPCILFLDELDAITAKRGDGGGGDEGEGGGGAGSVHARVLSTLLNEMDGVASGGGGGGGGTSGSSPSPTGGGGVLVLAATNRRGALDAALLRPGRLHESVELGFPGREDREGVLRVHAGRLPRGAAGIDLARLSQDDVSGGLTCADLEAACREAAMMAMREDLHGAREMSATEPKPGAESPGSGAPEDLLPAGGTEVPPLRQTATTNPEAASLSFPEHVTEAVKTAIIGFKPPAERAIATLEGGNKANRSIINFYGVRLELLPLQEGRRKQEWACLASQACRASGKRLKIFSYQTSGATTHLKDTHGIGGATSAESTKRKHDELTAKGDGAECPRFLPRRPVTVVHTRVHQELHHRCGNPYQRSGERLLPGMSVGFLRGHL</sequence>
<dbReference type="Pfam" id="PF00004">
    <property type="entry name" value="AAA"/>
    <property type="match status" value="2"/>
</dbReference>
<feature type="region of interest" description="Disordered" evidence="1">
    <location>
        <begin position="168"/>
        <end position="190"/>
    </location>
</feature>
<feature type="compositionally biased region" description="Gly residues" evidence="1">
    <location>
        <begin position="392"/>
        <end position="406"/>
    </location>
</feature>
<feature type="compositionally biased region" description="Gly residues" evidence="1">
    <location>
        <begin position="723"/>
        <end position="738"/>
    </location>
</feature>
<dbReference type="FunFam" id="3.40.50.300:FF:001921">
    <property type="entry name" value="AAA ATPase domain-containing protein"/>
    <property type="match status" value="1"/>
</dbReference>
<dbReference type="AlphaFoldDB" id="D7FX27"/>
<organism evidence="3 4">
    <name type="scientific">Ectocarpus siliculosus</name>
    <name type="common">Brown alga</name>
    <name type="synonym">Conferva siliculosa</name>
    <dbReference type="NCBI Taxonomy" id="2880"/>
    <lineage>
        <taxon>Eukaryota</taxon>
        <taxon>Sar</taxon>
        <taxon>Stramenopiles</taxon>
        <taxon>Ochrophyta</taxon>
        <taxon>PX clade</taxon>
        <taxon>Phaeophyceae</taxon>
        <taxon>Ectocarpales</taxon>
        <taxon>Ectocarpaceae</taxon>
        <taxon>Ectocarpus</taxon>
    </lineage>
</organism>
<feature type="region of interest" description="Disordered" evidence="1">
    <location>
        <begin position="261"/>
        <end position="309"/>
    </location>
</feature>
<evidence type="ECO:0000313" key="4">
    <source>
        <dbReference type="Proteomes" id="UP000002630"/>
    </source>
</evidence>
<name>D7FX27_ECTSI</name>
<dbReference type="GO" id="GO:0016887">
    <property type="term" value="F:ATP hydrolysis activity"/>
    <property type="evidence" value="ECO:0007669"/>
    <property type="project" value="InterPro"/>
</dbReference>
<dbReference type="eggNOG" id="KOG0730">
    <property type="taxonomic scope" value="Eukaryota"/>
</dbReference>
<dbReference type="InParanoid" id="D7FX27"/>
<feature type="domain" description="AAA+ ATPase" evidence="2">
    <location>
        <begin position="776"/>
        <end position="941"/>
    </location>
</feature>
<dbReference type="PANTHER" id="PTHR23077:SF117">
    <property type="entry name" value="AAA+ ATPASE DOMAIN-CONTAINING PROTEIN"/>
    <property type="match status" value="1"/>
</dbReference>
<feature type="region of interest" description="Disordered" evidence="1">
    <location>
        <begin position="1001"/>
        <end position="1034"/>
    </location>
</feature>
<dbReference type="Gene3D" id="3.40.50.300">
    <property type="entry name" value="P-loop containing nucleotide triphosphate hydrolases"/>
    <property type="match status" value="2"/>
</dbReference>
<dbReference type="eggNOG" id="KOG0733">
    <property type="taxonomic scope" value="Eukaryota"/>
</dbReference>
<keyword evidence="4" id="KW-1185">Reference proteome</keyword>
<dbReference type="Proteomes" id="UP000002630">
    <property type="component" value="Linkage Group LG04"/>
</dbReference>
<proteinExistence type="predicted"/>
<dbReference type="GO" id="GO:0005524">
    <property type="term" value="F:ATP binding"/>
    <property type="evidence" value="ECO:0007669"/>
    <property type="project" value="UniProtKB-KW"/>
</dbReference>
<protein>
    <recommendedName>
        <fullName evidence="2">AAA+ ATPase domain-containing protein</fullName>
    </recommendedName>
</protein>